<comment type="caution">
    <text evidence="2">The sequence shown here is derived from an EMBL/GenBank/DDBJ whole genome shotgun (WGS) entry which is preliminary data.</text>
</comment>
<sequence>MKKTEHNDISEGANDTDELESNGRQGSTSPARAVDEVSAIPRRSHEGVGKLGGRRHSRRQSCESRSTRLTILLHCFAISPLIAVDEMLVRVIHAMLEA</sequence>
<evidence type="ECO:0000256" key="1">
    <source>
        <dbReference type="SAM" id="MobiDB-lite"/>
    </source>
</evidence>
<dbReference type="GeneID" id="59265874"/>
<accession>A0A8H6EE60</accession>
<evidence type="ECO:0000313" key="2">
    <source>
        <dbReference type="EMBL" id="KAF5868891.1"/>
    </source>
</evidence>
<reference evidence="2 3" key="1">
    <citation type="journal article" date="2020" name="Phytopathology">
        <title>A high-quality genome resource of Botrytis fragariae, a new and rapidly spreading fungal pathogen causing strawberry gray mold in the U.S.A.</title>
        <authorList>
            <person name="Wu Y."/>
            <person name="Saski C.A."/>
            <person name="Schnabel G."/>
            <person name="Xiao S."/>
            <person name="Hu M."/>
        </authorList>
    </citation>
    <scope>NUCLEOTIDE SEQUENCE [LARGE SCALE GENOMIC DNA]</scope>
    <source>
        <strain evidence="2 3">BVB16</strain>
    </source>
</reference>
<dbReference type="RefSeq" id="XP_037187840.1">
    <property type="nucleotide sequence ID" value="XM_037342182.1"/>
</dbReference>
<name>A0A8H6EE60_9HELO</name>
<dbReference type="EMBL" id="JABFCT010000019">
    <property type="protein sequence ID" value="KAF5868891.1"/>
    <property type="molecule type" value="Genomic_DNA"/>
</dbReference>
<protein>
    <submittedName>
        <fullName evidence="2">Uncharacterized protein</fullName>
    </submittedName>
</protein>
<feature type="region of interest" description="Disordered" evidence="1">
    <location>
        <begin position="1"/>
        <end position="64"/>
    </location>
</feature>
<evidence type="ECO:0000313" key="3">
    <source>
        <dbReference type="Proteomes" id="UP000531561"/>
    </source>
</evidence>
<proteinExistence type="predicted"/>
<organism evidence="2 3">
    <name type="scientific">Botrytis fragariae</name>
    <dbReference type="NCBI Taxonomy" id="1964551"/>
    <lineage>
        <taxon>Eukaryota</taxon>
        <taxon>Fungi</taxon>
        <taxon>Dikarya</taxon>
        <taxon>Ascomycota</taxon>
        <taxon>Pezizomycotina</taxon>
        <taxon>Leotiomycetes</taxon>
        <taxon>Helotiales</taxon>
        <taxon>Sclerotiniaceae</taxon>
        <taxon>Botrytis</taxon>
    </lineage>
</organism>
<gene>
    <name evidence="2" type="ORF">Bfra_011856</name>
</gene>
<dbReference type="AlphaFoldDB" id="A0A8H6EE60"/>
<keyword evidence="3" id="KW-1185">Reference proteome</keyword>
<dbReference type="Proteomes" id="UP000531561">
    <property type="component" value="Unassembled WGS sequence"/>
</dbReference>